<sequence>MLLNSAQLRGFFEGDGGIQIRVDKRKNGLSFRPQAKFGQTTKNAQILEWCKESLQANIAMAEYDETDASWFVFPFNSDIGKRFIQMYLKNKPVNPGTLKDFLIALLIYQYQTERYIPFESESAYLLQNKPYEERERIEFLTLLWLRYQRSASRETKKTLPISHYHEHVNATPDEISSAERLGNELLLPISMEVNDLVSNLENNKIQICADYVAYYHVADGSLSFNFHKRRLAGGRQNIKIDPRWTISDDLLAKPLLECIAKQYNFSGYQPMNNQNCGYIHAKGWARAKEVVIPFFKDKQLHLPDVIANKVSNFIEVCGLHSNPNTFKDAQLFRSYVRKAYFCNPDKGKRSEQTFSRDYEKLMENLISDRQIQ</sequence>
<dbReference type="AlphaFoldDB" id="C9D8Q6"/>
<dbReference type="GO" id="GO:0004519">
    <property type="term" value="F:endonuclease activity"/>
    <property type="evidence" value="ECO:0007669"/>
    <property type="project" value="UniProtKB-KW"/>
</dbReference>
<name>C9D8Q6_DUNSA</name>
<dbReference type="RefSeq" id="YP_005089848.1">
    <property type="nucleotide sequence ID" value="NC_016732.1"/>
</dbReference>
<dbReference type="Pfam" id="PF00961">
    <property type="entry name" value="LAGLIDADG_1"/>
    <property type="match status" value="1"/>
</dbReference>
<proteinExistence type="predicted"/>
<keyword evidence="2" id="KW-0255">Endonuclease</keyword>
<dbReference type="InterPro" id="IPR004860">
    <property type="entry name" value="LAGLIDADG_dom"/>
</dbReference>
<dbReference type="GeneID" id="11541838"/>
<evidence type="ECO:0000313" key="2">
    <source>
        <dbReference type="EMBL" id="ACS95070.1"/>
    </source>
</evidence>
<protein>
    <submittedName>
        <fullName evidence="2">LAGLIDADG homing endonuclease</fullName>
    </submittedName>
</protein>
<geneLocation type="chloroplast" evidence="2"/>
<keyword evidence="2" id="KW-0540">Nuclease</keyword>
<dbReference type="EMBL" id="GQ250046">
    <property type="protein sequence ID" value="ACS95109.1"/>
    <property type="molecule type" value="Genomic_DNA"/>
</dbReference>
<evidence type="ECO:0000259" key="1">
    <source>
        <dbReference type="Pfam" id="PF00961"/>
    </source>
</evidence>
<dbReference type="RefSeq" id="YP_005089807.1">
    <property type="nucleotide sequence ID" value="NC_016732.1"/>
</dbReference>
<organism evidence="2">
    <name type="scientific">Dunaliella salina</name>
    <name type="common">Green alga</name>
    <name type="synonym">Protococcus salinus</name>
    <dbReference type="NCBI Taxonomy" id="3046"/>
    <lineage>
        <taxon>Eukaryota</taxon>
        <taxon>Viridiplantae</taxon>
        <taxon>Chlorophyta</taxon>
        <taxon>core chlorophytes</taxon>
        <taxon>Chlorophyceae</taxon>
        <taxon>CS clade</taxon>
        <taxon>Chlamydomonadales</taxon>
        <taxon>Dunaliellaceae</taxon>
        <taxon>Dunaliella</taxon>
    </lineage>
</organism>
<keyword evidence="2" id="KW-0378">Hydrolase</keyword>
<dbReference type="EMBL" id="GQ250046">
    <property type="protein sequence ID" value="ACS95070.1"/>
    <property type="molecule type" value="Genomic_DNA"/>
</dbReference>
<dbReference type="GeneID" id="11541778"/>
<feature type="domain" description="Homing endonuclease LAGLIDADG" evidence="1">
    <location>
        <begin position="8"/>
        <end position="92"/>
    </location>
</feature>
<dbReference type="InterPro" id="IPR027434">
    <property type="entry name" value="Homing_endonucl"/>
</dbReference>
<gene>
    <name evidence="2" type="primary">orf373</name>
</gene>
<reference evidence="2" key="1">
    <citation type="journal article" date="2010" name="BMC Plant Biol.">
        <title>The Dunaliella salina organelle genomes: large sequences, inflated with intronic and intergenic DNA.</title>
        <authorList>
            <person name="Smith D.R."/>
            <person name="Lee R.W."/>
            <person name="Cushman J.C."/>
            <person name="Magnuson J.K."/>
            <person name="Tran D."/>
            <person name="Polle J.E."/>
        </authorList>
    </citation>
    <scope>NUCLEOTIDE SEQUENCE</scope>
    <source>
        <strain evidence="2">CCAP 19/18</strain>
    </source>
</reference>
<keyword evidence="2" id="KW-0150">Chloroplast</keyword>
<keyword evidence="2" id="KW-0934">Plastid</keyword>
<dbReference type="Gene3D" id="3.10.28.10">
    <property type="entry name" value="Homing endonucleases"/>
    <property type="match status" value="2"/>
</dbReference>
<accession>C9D8Q6</accession>
<dbReference type="SUPFAM" id="SSF55608">
    <property type="entry name" value="Homing endonucleases"/>
    <property type="match status" value="1"/>
</dbReference>